<dbReference type="EMBL" id="JBHLUN010000001">
    <property type="protein sequence ID" value="MFC0406857.1"/>
    <property type="molecule type" value="Genomic_DNA"/>
</dbReference>
<dbReference type="InterPro" id="IPR023606">
    <property type="entry name" value="CoA-Trfase_III_dom_1_sf"/>
</dbReference>
<dbReference type="InterPro" id="IPR050483">
    <property type="entry name" value="CoA-transferase_III_domain"/>
</dbReference>
<dbReference type="Pfam" id="PF02515">
    <property type="entry name" value="CoA_transf_3"/>
    <property type="match status" value="1"/>
</dbReference>
<evidence type="ECO:0000256" key="1">
    <source>
        <dbReference type="ARBA" id="ARBA00022679"/>
    </source>
</evidence>
<evidence type="ECO:0000313" key="3">
    <source>
        <dbReference type="EMBL" id="MFC0406857.1"/>
    </source>
</evidence>
<keyword evidence="4" id="KW-1185">Reference proteome</keyword>
<comment type="caution">
    <text evidence="3">The sequence shown here is derived from an EMBL/GenBank/DDBJ whole genome shotgun (WGS) entry which is preliminary data.</text>
</comment>
<dbReference type="SUPFAM" id="SSF89796">
    <property type="entry name" value="CoA-transferase family III (CaiB/BaiF)"/>
    <property type="match status" value="1"/>
</dbReference>
<dbReference type="InterPro" id="IPR044855">
    <property type="entry name" value="CoA-Trfase_III_dom3_sf"/>
</dbReference>
<feature type="region of interest" description="Disordered" evidence="2">
    <location>
        <begin position="407"/>
        <end position="430"/>
    </location>
</feature>
<keyword evidence="1 3" id="KW-0808">Transferase</keyword>
<protein>
    <submittedName>
        <fullName evidence="3">CaiB/BaiF CoA transferase family protein</fullName>
    </submittedName>
</protein>
<dbReference type="PANTHER" id="PTHR48207:SF4">
    <property type="entry name" value="BLL6097 PROTEIN"/>
    <property type="match status" value="1"/>
</dbReference>
<dbReference type="RefSeq" id="WP_377042544.1">
    <property type="nucleotide sequence ID" value="NZ_JBHLUN010000001.1"/>
</dbReference>
<accession>A0ABV6JMA8</accession>
<dbReference type="GO" id="GO:0016740">
    <property type="term" value="F:transferase activity"/>
    <property type="evidence" value="ECO:0007669"/>
    <property type="project" value="UniProtKB-KW"/>
</dbReference>
<dbReference type="Gene3D" id="3.30.1540.10">
    <property type="entry name" value="formyl-coa transferase, domain 3"/>
    <property type="match status" value="1"/>
</dbReference>
<dbReference type="PANTHER" id="PTHR48207">
    <property type="entry name" value="SUCCINATE--HYDROXYMETHYLGLUTARATE COA-TRANSFERASE"/>
    <property type="match status" value="1"/>
</dbReference>
<evidence type="ECO:0000256" key="2">
    <source>
        <dbReference type="SAM" id="MobiDB-lite"/>
    </source>
</evidence>
<organism evidence="3 4">
    <name type="scientific">Roseomonas elaeocarpi</name>
    <dbReference type="NCBI Taxonomy" id="907779"/>
    <lineage>
        <taxon>Bacteria</taxon>
        <taxon>Pseudomonadati</taxon>
        <taxon>Pseudomonadota</taxon>
        <taxon>Alphaproteobacteria</taxon>
        <taxon>Acetobacterales</taxon>
        <taxon>Roseomonadaceae</taxon>
        <taxon>Roseomonas</taxon>
    </lineage>
</organism>
<dbReference type="Gene3D" id="3.40.50.10540">
    <property type="entry name" value="Crotonobetainyl-coa:carnitine coa-transferase, domain 1"/>
    <property type="match status" value="1"/>
</dbReference>
<sequence length="430" mass="46184">MSVADPEAAPVAGRGPLAGLRVLDVTSTIVGPTATLILGEQGAEVIKVEPPEGDVMRRLGGRPREPGLSPKFLHFNRNKRSVVLDLKTGEGREVMRRLAERADVFVSNMRPRALGRLGLGWEALSALNPRLVHCTIVGFLGGGPYEGAPAYDTIIQGLSGVAGAHVEPFGEPRFAPFVLADHVTGITAAQAICAALLARAGSGRGQAIEVPMFETMAGFVLMQHLDQRTFDRDGHMGDPRIMSPDARPLRTRDGFICVSANTDAQVRAFFEATGRQDLAEDPRFSTVAARIIHVDAFFRLRAEAMLERPTAEWVEVLRRHDVPAMPCHTLQSLLEDPQLRASGVVTKEKNENGEDAMLGLRHASRYGESGVAPSRMAPRLGEHGPEILRELGYDEAEARRLLAARAGVSPEGVSPEGASSQGASPEVPAS</sequence>
<dbReference type="Proteomes" id="UP001589865">
    <property type="component" value="Unassembled WGS sequence"/>
</dbReference>
<dbReference type="InterPro" id="IPR003673">
    <property type="entry name" value="CoA-Trfase_fam_III"/>
</dbReference>
<name>A0ABV6JMA8_9PROT</name>
<proteinExistence type="predicted"/>
<evidence type="ECO:0000313" key="4">
    <source>
        <dbReference type="Proteomes" id="UP001589865"/>
    </source>
</evidence>
<gene>
    <name evidence="3" type="ORF">ACFFGY_01265</name>
</gene>
<reference evidence="3 4" key="1">
    <citation type="submission" date="2024-09" db="EMBL/GenBank/DDBJ databases">
        <authorList>
            <person name="Sun Q."/>
            <person name="Mori K."/>
        </authorList>
    </citation>
    <scope>NUCLEOTIDE SEQUENCE [LARGE SCALE GENOMIC DNA]</scope>
    <source>
        <strain evidence="3 4">TBRC 5777</strain>
    </source>
</reference>